<evidence type="ECO:0000313" key="8">
    <source>
        <dbReference type="Proteomes" id="UP001271640"/>
    </source>
</evidence>
<dbReference type="SUPFAM" id="SSF52540">
    <property type="entry name" value="P-loop containing nucleoside triphosphate hydrolases"/>
    <property type="match status" value="1"/>
</dbReference>
<evidence type="ECO:0000313" key="7">
    <source>
        <dbReference type="EMBL" id="MDX7999527.1"/>
    </source>
</evidence>
<dbReference type="PANTHER" id="PTHR42711:SF5">
    <property type="entry name" value="ABC TRANSPORTER ATP-BINDING PROTEIN NATA"/>
    <property type="match status" value="1"/>
</dbReference>
<evidence type="ECO:0000259" key="6">
    <source>
        <dbReference type="PROSITE" id="PS50893"/>
    </source>
</evidence>
<dbReference type="PROSITE" id="PS50893">
    <property type="entry name" value="ABC_TRANSPORTER_2"/>
    <property type="match status" value="1"/>
</dbReference>
<dbReference type="InterPro" id="IPR003439">
    <property type="entry name" value="ABC_transporter-like_ATP-bd"/>
</dbReference>
<keyword evidence="2" id="KW-0813">Transport</keyword>
<comment type="similarity">
    <text evidence="1">Belongs to the ABC transporter superfamily.</text>
</comment>
<gene>
    <name evidence="7" type="ORF">FE394_10000</name>
</gene>
<dbReference type="PROSITE" id="PS00211">
    <property type="entry name" value="ABC_TRANSPORTER_1"/>
    <property type="match status" value="1"/>
</dbReference>
<dbReference type="InterPro" id="IPR050763">
    <property type="entry name" value="ABC_transporter_ATP-binding"/>
</dbReference>
<dbReference type="InterPro" id="IPR017871">
    <property type="entry name" value="ABC_transporter-like_CS"/>
</dbReference>
<keyword evidence="8" id="KW-1185">Reference proteome</keyword>
<dbReference type="GO" id="GO:0005524">
    <property type="term" value="F:ATP binding"/>
    <property type="evidence" value="ECO:0007669"/>
    <property type="project" value="UniProtKB-KW"/>
</dbReference>
<evidence type="ECO:0000256" key="2">
    <source>
        <dbReference type="ARBA" id="ARBA00022448"/>
    </source>
</evidence>
<keyword evidence="5 7" id="KW-0067">ATP-binding</keyword>
<evidence type="ECO:0000256" key="4">
    <source>
        <dbReference type="ARBA" id="ARBA00022741"/>
    </source>
</evidence>
<dbReference type="InterPro" id="IPR027417">
    <property type="entry name" value="P-loop_NTPase"/>
</dbReference>
<dbReference type="RefSeq" id="WP_319926248.1">
    <property type="nucleotide sequence ID" value="NZ_VCDO01000005.1"/>
</dbReference>
<dbReference type="InterPro" id="IPR003593">
    <property type="entry name" value="AAA+_ATPase"/>
</dbReference>
<dbReference type="EMBL" id="VCDP01000034">
    <property type="protein sequence ID" value="MDX7999527.1"/>
    <property type="molecule type" value="Genomic_DNA"/>
</dbReference>
<keyword evidence="3" id="KW-0536">Nodulation</keyword>
<evidence type="ECO:0000256" key="3">
    <source>
        <dbReference type="ARBA" id="ARBA00022458"/>
    </source>
</evidence>
<dbReference type="SMART" id="SM00382">
    <property type="entry name" value="AAA"/>
    <property type="match status" value="1"/>
</dbReference>
<organism evidence="7 8">
    <name type="scientific">Xenorhabdus littoralis</name>
    <dbReference type="NCBI Taxonomy" id="2582835"/>
    <lineage>
        <taxon>Bacteria</taxon>
        <taxon>Pseudomonadati</taxon>
        <taxon>Pseudomonadota</taxon>
        <taxon>Gammaproteobacteria</taxon>
        <taxon>Enterobacterales</taxon>
        <taxon>Morganellaceae</taxon>
        <taxon>Xenorhabdus</taxon>
    </lineage>
</organism>
<keyword evidence="4" id="KW-0547">Nucleotide-binding</keyword>
<comment type="caution">
    <text evidence="7">The sequence shown here is derived from an EMBL/GenBank/DDBJ whole genome shotgun (WGS) entry which is preliminary data.</text>
</comment>
<dbReference type="Gene3D" id="3.40.50.300">
    <property type="entry name" value="P-loop containing nucleotide triphosphate hydrolases"/>
    <property type="match status" value="1"/>
</dbReference>
<name>A0ABU4SLJ9_9GAMM</name>
<dbReference type="PANTHER" id="PTHR42711">
    <property type="entry name" value="ABC TRANSPORTER ATP-BINDING PROTEIN"/>
    <property type="match status" value="1"/>
</dbReference>
<sequence length="326" mass="37765">MGIQHGIKHGIQHGTQDREKVIEFDQVRKNYKDFQALKGITLDVKRGEFIGLLGPNGAGKTTLVEILQGLKKQDSGTVRVLGKTWQQDSPYLRQRLSGVLQETLFINKLKVEEVLNLFGSFYGCSRKRTQDVMELIELTEKRKTYVEGLSGGQRQRLALGVAIMNEPEILILDEPTTGLDPRFRHDTWDILRKLNREKQSTMLLTTHYMEEAEYLCDRICIMNRGEIIAQGSMDDLLKQYCHGDWVELRTQFPERLQALSQHAQVLNYEFDEKKNKVYMMINDSTSFVAYLFEFAKQVNVNINELVVRKKTLDDLFMTLAGRRFHE</sequence>
<feature type="domain" description="ABC transporter" evidence="6">
    <location>
        <begin position="22"/>
        <end position="249"/>
    </location>
</feature>
<protein>
    <submittedName>
        <fullName evidence="7">ABC transporter ATP-binding protein</fullName>
    </submittedName>
</protein>
<proteinExistence type="inferred from homology"/>
<dbReference type="Proteomes" id="UP001271640">
    <property type="component" value="Unassembled WGS sequence"/>
</dbReference>
<evidence type="ECO:0000256" key="5">
    <source>
        <dbReference type="ARBA" id="ARBA00022840"/>
    </source>
</evidence>
<reference evidence="8" key="1">
    <citation type="journal article" date="2024" name="Toxins">
        <title>Genome Sequence Analysis of Native Xenorhabdus Strains Isolated from Entomopathogenic Nematodes in Argentina.</title>
        <authorList>
            <person name="Palma L."/>
            <person name="Frizzo L."/>
            <person name="Kaiser S."/>
            <person name="Berry C."/>
            <person name="Caballero P."/>
            <person name="Bode H.B."/>
            <person name="Del Valle E.E."/>
        </authorList>
    </citation>
    <scope>NUCLEOTIDE SEQUENCE [LARGE SCALE GENOMIC DNA]</scope>
    <source>
        <strain evidence="8">Reich</strain>
    </source>
</reference>
<evidence type="ECO:0000256" key="1">
    <source>
        <dbReference type="ARBA" id="ARBA00005417"/>
    </source>
</evidence>
<dbReference type="Pfam" id="PF00005">
    <property type="entry name" value="ABC_tran"/>
    <property type="match status" value="1"/>
</dbReference>
<accession>A0ABU4SLJ9</accession>